<reference evidence="1" key="1">
    <citation type="submission" date="2023-03" db="EMBL/GenBank/DDBJ databases">
        <title>Massive genome expansion in bonnet fungi (Mycena s.s.) driven by repeated elements and novel gene families across ecological guilds.</title>
        <authorList>
            <consortium name="Lawrence Berkeley National Laboratory"/>
            <person name="Harder C.B."/>
            <person name="Miyauchi S."/>
            <person name="Viragh M."/>
            <person name="Kuo A."/>
            <person name="Thoen E."/>
            <person name="Andreopoulos B."/>
            <person name="Lu D."/>
            <person name="Skrede I."/>
            <person name="Drula E."/>
            <person name="Henrissat B."/>
            <person name="Morin E."/>
            <person name="Kohler A."/>
            <person name="Barry K."/>
            <person name="LaButti K."/>
            <person name="Morin E."/>
            <person name="Salamov A."/>
            <person name="Lipzen A."/>
            <person name="Mereny Z."/>
            <person name="Hegedus B."/>
            <person name="Baldrian P."/>
            <person name="Stursova M."/>
            <person name="Weitz H."/>
            <person name="Taylor A."/>
            <person name="Grigoriev I.V."/>
            <person name="Nagy L.G."/>
            <person name="Martin F."/>
            <person name="Kauserud H."/>
        </authorList>
    </citation>
    <scope>NUCLEOTIDE SEQUENCE</scope>
    <source>
        <strain evidence="1">CBHHK200</strain>
    </source>
</reference>
<protein>
    <submittedName>
        <fullName evidence="1">Uncharacterized protein</fullName>
    </submittedName>
</protein>
<accession>A0AAD6S167</accession>
<gene>
    <name evidence="1" type="ORF">C8F04DRAFT_1198740</name>
</gene>
<evidence type="ECO:0000313" key="2">
    <source>
        <dbReference type="Proteomes" id="UP001218188"/>
    </source>
</evidence>
<evidence type="ECO:0000313" key="1">
    <source>
        <dbReference type="EMBL" id="KAJ7018603.1"/>
    </source>
</evidence>
<dbReference type="EMBL" id="JARJCM010000331">
    <property type="protein sequence ID" value="KAJ7018603.1"/>
    <property type="molecule type" value="Genomic_DNA"/>
</dbReference>
<dbReference type="AlphaFoldDB" id="A0AAD6S167"/>
<name>A0AAD6S167_9AGAR</name>
<comment type="caution">
    <text evidence="1">The sequence shown here is derived from an EMBL/GenBank/DDBJ whole genome shotgun (WGS) entry which is preliminary data.</text>
</comment>
<sequence>MVGIGLRVIRGAEAGRVPDVEGANVESAGGSVGVGAAGRDHTRLICEAAADAIVDGETPDHPAEETSSALPFDVLGLSVASGAGVKANERLFDASVTRRL</sequence>
<organism evidence="1 2">
    <name type="scientific">Mycena alexandri</name>
    <dbReference type="NCBI Taxonomy" id="1745969"/>
    <lineage>
        <taxon>Eukaryota</taxon>
        <taxon>Fungi</taxon>
        <taxon>Dikarya</taxon>
        <taxon>Basidiomycota</taxon>
        <taxon>Agaricomycotina</taxon>
        <taxon>Agaricomycetes</taxon>
        <taxon>Agaricomycetidae</taxon>
        <taxon>Agaricales</taxon>
        <taxon>Marasmiineae</taxon>
        <taxon>Mycenaceae</taxon>
        <taxon>Mycena</taxon>
    </lineage>
</organism>
<proteinExistence type="predicted"/>
<dbReference type="Proteomes" id="UP001218188">
    <property type="component" value="Unassembled WGS sequence"/>
</dbReference>
<keyword evidence="2" id="KW-1185">Reference proteome</keyword>